<name>A0A8J5RQK8_ZIZPA</name>
<dbReference type="PANTHER" id="PTHR34780:SF8">
    <property type="match status" value="1"/>
</dbReference>
<proteinExistence type="predicted"/>
<reference evidence="2" key="2">
    <citation type="submission" date="2021-02" db="EMBL/GenBank/DDBJ databases">
        <authorList>
            <person name="Kimball J.A."/>
            <person name="Haas M.W."/>
            <person name="Macchietto M."/>
            <person name="Kono T."/>
            <person name="Duquette J."/>
            <person name="Shao M."/>
        </authorList>
    </citation>
    <scope>NUCLEOTIDE SEQUENCE</scope>
    <source>
        <tissue evidence="2">Fresh leaf tissue</tissue>
    </source>
</reference>
<feature type="region of interest" description="Disordered" evidence="1">
    <location>
        <begin position="51"/>
        <end position="79"/>
    </location>
</feature>
<reference evidence="2" key="1">
    <citation type="journal article" date="2021" name="bioRxiv">
        <title>Whole Genome Assembly and Annotation of Northern Wild Rice, Zizania palustris L., Supports a Whole Genome Duplication in the Zizania Genus.</title>
        <authorList>
            <person name="Haas M."/>
            <person name="Kono T."/>
            <person name="Macchietto M."/>
            <person name="Millas R."/>
            <person name="McGilp L."/>
            <person name="Shao M."/>
            <person name="Duquette J."/>
            <person name="Hirsch C.N."/>
            <person name="Kimball J."/>
        </authorList>
    </citation>
    <scope>NUCLEOTIDE SEQUENCE</scope>
    <source>
        <tissue evidence="2">Fresh leaf tissue</tissue>
    </source>
</reference>
<dbReference type="EMBL" id="JAAALK010000289">
    <property type="protein sequence ID" value="KAG8049658.1"/>
    <property type="molecule type" value="Genomic_DNA"/>
</dbReference>
<evidence type="ECO:0000313" key="3">
    <source>
        <dbReference type="Proteomes" id="UP000729402"/>
    </source>
</evidence>
<accession>A0A8J5RQK8</accession>
<organism evidence="2 3">
    <name type="scientific">Zizania palustris</name>
    <name type="common">Northern wild rice</name>
    <dbReference type="NCBI Taxonomy" id="103762"/>
    <lineage>
        <taxon>Eukaryota</taxon>
        <taxon>Viridiplantae</taxon>
        <taxon>Streptophyta</taxon>
        <taxon>Embryophyta</taxon>
        <taxon>Tracheophyta</taxon>
        <taxon>Spermatophyta</taxon>
        <taxon>Magnoliopsida</taxon>
        <taxon>Liliopsida</taxon>
        <taxon>Poales</taxon>
        <taxon>Poaceae</taxon>
        <taxon>BOP clade</taxon>
        <taxon>Oryzoideae</taxon>
        <taxon>Oryzeae</taxon>
        <taxon>Zizaniinae</taxon>
        <taxon>Zizania</taxon>
    </lineage>
</organism>
<keyword evidence="3" id="KW-1185">Reference proteome</keyword>
<evidence type="ECO:0000256" key="1">
    <source>
        <dbReference type="SAM" id="MobiDB-lite"/>
    </source>
</evidence>
<evidence type="ECO:0000313" key="2">
    <source>
        <dbReference type="EMBL" id="KAG8049658.1"/>
    </source>
</evidence>
<comment type="caution">
    <text evidence="2">The sequence shown here is derived from an EMBL/GenBank/DDBJ whole genome shotgun (WGS) entry which is preliminary data.</text>
</comment>
<dbReference type="Proteomes" id="UP000729402">
    <property type="component" value="Unassembled WGS sequence"/>
</dbReference>
<sequence length="79" mass="8604">MEERGQGQGQDGKQREGVYLVHSQVRRIKEEEEEARELVVKLQLLETRPAGCGCPPAAARASRPLSPLRRAGGAIPVGE</sequence>
<dbReference type="PANTHER" id="PTHR34780">
    <property type="entry name" value="OS08G0427800 PROTEIN"/>
    <property type="match status" value="1"/>
</dbReference>
<dbReference type="AlphaFoldDB" id="A0A8J5RQK8"/>
<gene>
    <name evidence="2" type="ORF">GUJ93_ZPchr0009g69</name>
</gene>
<feature type="compositionally biased region" description="Low complexity" evidence="1">
    <location>
        <begin position="51"/>
        <end position="71"/>
    </location>
</feature>
<protein>
    <submittedName>
        <fullName evidence="2">Uncharacterized protein</fullName>
    </submittedName>
</protein>